<feature type="transmembrane region" description="Helical" evidence="7">
    <location>
        <begin position="326"/>
        <end position="346"/>
    </location>
</feature>
<dbReference type="GO" id="GO:0004674">
    <property type="term" value="F:protein serine/threonine kinase activity"/>
    <property type="evidence" value="ECO:0007669"/>
    <property type="project" value="TreeGrafter"/>
</dbReference>
<dbReference type="SMART" id="SM00220">
    <property type="entry name" value="S_TKc"/>
    <property type="match status" value="1"/>
</dbReference>
<protein>
    <submittedName>
        <fullName evidence="9">Serine/threonine-protein kinase</fullName>
    </submittedName>
</protein>
<evidence type="ECO:0000256" key="3">
    <source>
        <dbReference type="ARBA" id="ARBA00022777"/>
    </source>
</evidence>
<feature type="domain" description="Protein kinase" evidence="8">
    <location>
        <begin position="27"/>
        <end position="291"/>
    </location>
</feature>
<organism evidence="9 10">
    <name type="scientific">Nannocystis pusilla</name>
    <dbReference type="NCBI Taxonomy" id="889268"/>
    <lineage>
        <taxon>Bacteria</taxon>
        <taxon>Pseudomonadati</taxon>
        <taxon>Myxococcota</taxon>
        <taxon>Polyangia</taxon>
        <taxon>Nannocystales</taxon>
        <taxon>Nannocystaceae</taxon>
        <taxon>Nannocystis</taxon>
    </lineage>
</organism>
<dbReference type="PROSITE" id="PS50011">
    <property type="entry name" value="PROTEIN_KINASE_DOM"/>
    <property type="match status" value="1"/>
</dbReference>
<dbReference type="PANTHER" id="PTHR43289:SF34">
    <property type="entry name" value="SERINE_THREONINE-PROTEIN KINASE YBDM-RELATED"/>
    <property type="match status" value="1"/>
</dbReference>
<keyword evidence="10" id="KW-1185">Reference proteome</keyword>
<dbReference type="InterPro" id="IPR011009">
    <property type="entry name" value="Kinase-like_dom_sf"/>
</dbReference>
<feature type="binding site" evidence="5">
    <location>
        <position position="56"/>
    </location>
    <ligand>
        <name>ATP</name>
        <dbReference type="ChEBI" id="CHEBI:30616"/>
    </ligand>
</feature>
<comment type="caution">
    <text evidence="9">The sequence shown here is derived from an EMBL/GenBank/DDBJ whole genome shotgun (WGS) entry which is preliminary data.</text>
</comment>
<evidence type="ECO:0000259" key="8">
    <source>
        <dbReference type="PROSITE" id="PS50011"/>
    </source>
</evidence>
<keyword evidence="1" id="KW-0808">Transferase</keyword>
<dbReference type="AlphaFoldDB" id="A0A9X3ES52"/>
<reference evidence="9" key="1">
    <citation type="submission" date="2022-11" db="EMBL/GenBank/DDBJ databases">
        <title>Minimal conservation of predation-associated metabolite biosynthetic gene clusters underscores biosynthetic potential of Myxococcota including descriptions for ten novel species: Archangium lansinium sp. nov., Myxococcus landrumus sp. nov., Nannocystis bai.</title>
        <authorList>
            <person name="Ahearne A."/>
            <person name="Stevens C."/>
            <person name="Phillips K."/>
        </authorList>
    </citation>
    <scope>NUCLEOTIDE SEQUENCE</scope>
    <source>
        <strain evidence="9">Na p29</strain>
    </source>
</reference>
<evidence type="ECO:0000256" key="4">
    <source>
        <dbReference type="ARBA" id="ARBA00022840"/>
    </source>
</evidence>
<feature type="region of interest" description="Disordered" evidence="6">
    <location>
        <begin position="295"/>
        <end position="319"/>
    </location>
</feature>
<sequence>MSNAASIHPTPGASPATWIGHTLDGRYQLRELIGEGGMGAVFAAEQLSLRTMVAVKMIHAEFTGNAEISERFRREAMATAKIDHPNVVRAIDFGPLPGGGAYLVTQLVRGRTLTNTIASGKLPWRKACDIGAQIADALVAAHGAGIVHRDLKPDNILLEAREDTTVVKVLDFGLARVADSGPDMTPLTRLGTVMGTPGYMAPEQAAGEPTDHRTDMYALGVILWESLAGRELWDGGELSDITIRQLTQAPPALAREIPDLPPELDRLLSQLLAREAAQRPQAARAVRDELRALANRPASAPVAPTPPPQPAASQPQRTAPPPNRGLMVFIAVFAVLALLIIALWALEQ</sequence>
<dbReference type="SUPFAM" id="SSF56112">
    <property type="entry name" value="Protein kinase-like (PK-like)"/>
    <property type="match status" value="1"/>
</dbReference>
<evidence type="ECO:0000256" key="7">
    <source>
        <dbReference type="SAM" id="Phobius"/>
    </source>
</evidence>
<dbReference type="InterPro" id="IPR000719">
    <property type="entry name" value="Prot_kinase_dom"/>
</dbReference>
<evidence type="ECO:0000313" key="10">
    <source>
        <dbReference type="Proteomes" id="UP001150924"/>
    </source>
</evidence>
<dbReference type="Gene3D" id="1.10.510.10">
    <property type="entry name" value="Transferase(Phosphotransferase) domain 1"/>
    <property type="match status" value="1"/>
</dbReference>
<dbReference type="GO" id="GO:0005524">
    <property type="term" value="F:ATP binding"/>
    <property type="evidence" value="ECO:0007669"/>
    <property type="project" value="UniProtKB-UniRule"/>
</dbReference>
<dbReference type="PROSITE" id="PS00108">
    <property type="entry name" value="PROTEIN_KINASE_ST"/>
    <property type="match status" value="1"/>
</dbReference>
<dbReference type="Pfam" id="PF00069">
    <property type="entry name" value="Pkinase"/>
    <property type="match status" value="1"/>
</dbReference>
<evidence type="ECO:0000256" key="1">
    <source>
        <dbReference type="ARBA" id="ARBA00022679"/>
    </source>
</evidence>
<dbReference type="Gene3D" id="3.30.200.20">
    <property type="entry name" value="Phosphorylase Kinase, domain 1"/>
    <property type="match status" value="1"/>
</dbReference>
<keyword evidence="4 5" id="KW-0067">ATP-binding</keyword>
<accession>A0A9X3ES52</accession>
<gene>
    <name evidence="9" type="ORF">OV079_27360</name>
</gene>
<dbReference type="InterPro" id="IPR008271">
    <property type="entry name" value="Ser/Thr_kinase_AS"/>
</dbReference>
<name>A0A9X3ES52_9BACT</name>
<dbReference type="CDD" id="cd14014">
    <property type="entry name" value="STKc_PknB_like"/>
    <property type="match status" value="1"/>
</dbReference>
<evidence type="ECO:0000313" key="9">
    <source>
        <dbReference type="EMBL" id="MCY1009218.1"/>
    </source>
</evidence>
<dbReference type="InterPro" id="IPR017441">
    <property type="entry name" value="Protein_kinase_ATP_BS"/>
</dbReference>
<keyword evidence="7" id="KW-1133">Transmembrane helix</keyword>
<dbReference type="PROSITE" id="PS00107">
    <property type="entry name" value="PROTEIN_KINASE_ATP"/>
    <property type="match status" value="1"/>
</dbReference>
<dbReference type="EMBL" id="JAPNKE010000002">
    <property type="protein sequence ID" value="MCY1009218.1"/>
    <property type="molecule type" value="Genomic_DNA"/>
</dbReference>
<keyword evidence="3 9" id="KW-0418">Kinase</keyword>
<keyword evidence="2 5" id="KW-0547">Nucleotide-binding</keyword>
<keyword evidence="7" id="KW-0812">Transmembrane</keyword>
<dbReference type="RefSeq" id="WP_267771875.1">
    <property type="nucleotide sequence ID" value="NZ_JAPNKE010000002.1"/>
</dbReference>
<evidence type="ECO:0000256" key="6">
    <source>
        <dbReference type="SAM" id="MobiDB-lite"/>
    </source>
</evidence>
<evidence type="ECO:0000256" key="5">
    <source>
        <dbReference type="PROSITE-ProRule" id="PRU10141"/>
    </source>
</evidence>
<proteinExistence type="predicted"/>
<dbReference type="Proteomes" id="UP001150924">
    <property type="component" value="Unassembled WGS sequence"/>
</dbReference>
<keyword evidence="7" id="KW-0472">Membrane</keyword>
<dbReference type="PANTHER" id="PTHR43289">
    <property type="entry name" value="MITOGEN-ACTIVATED PROTEIN KINASE KINASE KINASE 20-RELATED"/>
    <property type="match status" value="1"/>
</dbReference>
<evidence type="ECO:0000256" key="2">
    <source>
        <dbReference type="ARBA" id="ARBA00022741"/>
    </source>
</evidence>